<proteinExistence type="inferred from homology"/>
<sequence>MDGQFKRLLLQALFSPSSAALGRALQQQKIGSTPISHFLSLLPAGLKDRARLLDNTGNLTAHFEQLREQGWRWIALGDRDYPALLANISDPPGVLAVRGDADALSAPSIAMVGARNASADGLDNSRRFARQLAAAGFVVTSGLALGVDAAAHRGALLTGRTVAVLGSGPDRLYPPRNASLANQIVDQGGALVSEFAPGSPPLPSQFPQRNRIISGLSLGTIVVEAAIRSGSLITARTALSQGREVFAIPGSIHNPLSKGCHHLLRDGASWLESMDDIFASFGEFRRAVDSCGLGEEAGQPALLQHLTSGINSLDMLQTRTGMPMHELAGQLADLEMEGWVERVSGGYLKRSDASRAS</sequence>
<organism evidence="4 5">
    <name type="scientific">Alcanivorax nanhaiticus</name>
    <dbReference type="NCBI Taxonomy" id="1177154"/>
    <lineage>
        <taxon>Bacteria</taxon>
        <taxon>Pseudomonadati</taxon>
        <taxon>Pseudomonadota</taxon>
        <taxon>Gammaproteobacteria</taxon>
        <taxon>Oceanospirillales</taxon>
        <taxon>Alcanivoracaceae</taxon>
        <taxon>Alcanivorax</taxon>
    </lineage>
</organism>
<dbReference type="eggNOG" id="COG0758">
    <property type="taxonomic scope" value="Bacteria"/>
</dbReference>
<comment type="similarity">
    <text evidence="1">Belongs to the DprA/Smf family.</text>
</comment>
<accession>A0A095TJQ1</accession>
<reference evidence="4 5" key="1">
    <citation type="submission" date="2012-09" db="EMBL/GenBank/DDBJ databases">
        <title>Genome Sequence of alkane-degrading Bacterium Alcanivorax sp. 19-m-6.</title>
        <authorList>
            <person name="Lai Q."/>
            <person name="Shao Z."/>
        </authorList>
    </citation>
    <scope>NUCLEOTIDE SEQUENCE [LARGE SCALE GENOMIC DNA]</scope>
    <source>
        <strain evidence="4 5">19-m-6</strain>
    </source>
</reference>
<dbReference type="Pfam" id="PF02481">
    <property type="entry name" value="DNA_processg_A"/>
    <property type="match status" value="1"/>
</dbReference>
<feature type="domain" description="Smf/DprA SLOG" evidence="2">
    <location>
        <begin position="74"/>
        <end position="280"/>
    </location>
</feature>
<gene>
    <name evidence="4" type="ORF">Y5S_03603</name>
</gene>
<dbReference type="STRING" id="1177154.Y5S_03603"/>
<dbReference type="InterPro" id="IPR003488">
    <property type="entry name" value="DprA"/>
</dbReference>
<dbReference type="Proteomes" id="UP000029444">
    <property type="component" value="Unassembled WGS sequence"/>
</dbReference>
<dbReference type="Gene3D" id="3.40.50.450">
    <property type="match status" value="1"/>
</dbReference>
<dbReference type="NCBIfam" id="TIGR00732">
    <property type="entry name" value="dprA"/>
    <property type="match status" value="1"/>
</dbReference>
<evidence type="ECO:0000313" key="4">
    <source>
        <dbReference type="EMBL" id="KGD62648.1"/>
    </source>
</evidence>
<evidence type="ECO:0000259" key="3">
    <source>
        <dbReference type="Pfam" id="PF17782"/>
    </source>
</evidence>
<dbReference type="PANTHER" id="PTHR43022">
    <property type="entry name" value="PROTEIN SMF"/>
    <property type="match status" value="1"/>
</dbReference>
<comment type="caution">
    <text evidence="4">The sequence shown here is derived from an EMBL/GenBank/DDBJ whole genome shotgun (WGS) entry which is preliminary data.</text>
</comment>
<evidence type="ECO:0000259" key="2">
    <source>
        <dbReference type="Pfam" id="PF02481"/>
    </source>
</evidence>
<dbReference type="AlphaFoldDB" id="A0A095TJQ1"/>
<dbReference type="Pfam" id="PF17782">
    <property type="entry name" value="WHD_DprA"/>
    <property type="match status" value="1"/>
</dbReference>
<protein>
    <submittedName>
        <fullName evidence="4">Peptide deformylase</fullName>
    </submittedName>
</protein>
<dbReference type="RefSeq" id="WP_035235076.1">
    <property type="nucleotide sequence ID" value="NZ_ARXV01000022.1"/>
</dbReference>
<name>A0A095TJQ1_9GAMM</name>
<feature type="domain" description="DprA winged helix" evidence="3">
    <location>
        <begin position="296"/>
        <end position="346"/>
    </location>
</feature>
<dbReference type="EMBL" id="ARXV01000022">
    <property type="protein sequence ID" value="KGD62648.1"/>
    <property type="molecule type" value="Genomic_DNA"/>
</dbReference>
<dbReference type="InterPro" id="IPR036388">
    <property type="entry name" value="WH-like_DNA-bd_sf"/>
</dbReference>
<dbReference type="GO" id="GO:0009294">
    <property type="term" value="P:DNA-mediated transformation"/>
    <property type="evidence" value="ECO:0007669"/>
    <property type="project" value="InterPro"/>
</dbReference>
<dbReference type="Gene3D" id="1.10.10.10">
    <property type="entry name" value="Winged helix-like DNA-binding domain superfamily/Winged helix DNA-binding domain"/>
    <property type="match status" value="1"/>
</dbReference>
<dbReference type="PATRIC" id="fig|1177154.3.peg.3611"/>
<dbReference type="InterPro" id="IPR057666">
    <property type="entry name" value="DrpA_SLOG"/>
</dbReference>
<evidence type="ECO:0000256" key="1">
    <source>
        <dbReference type="ARBA" id="ARBA00006525"/>
    </source>
</evidence>
<dbReference type="InterPro" id="IPR041614">
    <property type="entry name" value="DprA_WH"/>
</dbReference>
<dbReference type="OrthoDB" id="9785707at2"/>
<dbReference type="SUPFAM" id="SSF102405">
    <property type="entry name" value="MCP/YpsA-like"/>
    <property type="match status" value="1"/>
</dbReference>
<evidence type="ECO:0000313" key="5">
    <source>
        <dbReference type="Proteomes" id="UP000029444"/>
    </source>
</evidence>
<keyword evidence="5" id="KW-1185">Reference proteome</keyword>
<dbReference type="PANTHER" id="PTHR43022:SF1">
    <property type="entry name" value="PROTEIN SMF"/>
    <property type="match status" value="1"/>
</dbReference>